<dbReference type="PANTHER" id="PTHR15032:SF4">
    <property type="entry name" value="N-ACYL-PHOSPHATIDYLETHANOLAMINE-HYDROLYZING PHOSPHOLIPASE D"/>
    <property type="match status" value="1"/>
</dbReference>
<organism evidence="2 3">
    <name type="scientific">Triparma columacea</name>
    <dbReference type="NCBI Taxonomy" id="722753"/>
    <lineage>
        <taxon>Eukaryota</taxon>
        <taxon>Sar</taxon>
        <taxon>Stramenopiles</taxon>
        <taxon>Ochrophyta</taxon>
        <taxon>Bolidophyceae</taxon>
        <taxon>Parmales</taxon>
        <taxon>Triparmaceae</taxon>
        <taxon>Triparma</taxon>
    </lineage>
</organism>
<gene>
    <name evidence="2" type="ORF">TrCOL_g8725</name>
</gene>
<dbReference type="OrthoDB" id="332863at2759"/>
<dbReference type="Proteomes" id="UP001165065">
    <property type="component" value="Unassembled WGS sequence"/>
</dbReference>
<dbReference type="GO" id="GO:0005737">
    <property type="term" value="C:cytoplasm"/>
    <property type="evidence" value="ECO:0007669"/>
    <property type="project" value="TreeGrafter"/>
</dbReference>
<accession>A0A9W7LCL7</accession>
<dbReference type="InterPro" id="IPR036866">
    <property type="entry name" value="RibonucZ/Hydroxyglut_hydro"/>
</dbReference>
<dbReference type="GO" id="GO:0070292">
    <property type="term" value="P:N-acylphosphatidylethanolamine metabolic process"/>
    <property type="evidence" value="ECO:0007669"/>
    <property type="project" value="TreeGrafter"/>
</dbReference>
<protein>
    <recommendedName>
        <fullName evidence="1">Metallo-beta-lactamase domain-containing protein</fullName>
    </recommendedName>
</protein>
<dbReference type="InterPro" id="IPR001279">
    <property type="entry name" value="Metallo-B-lactamas"/>
</dbReference>
<evidence type="ECO:0000313" key="3">
    <source>
        <dbReference type="Proteomes" id="UP001165065"/>
    </source>
</evidence>
<reference evidence="3" key="1">
    <citation type="journal article" date="2023" name="Commun. Biol.">
        <title>Genome analysis of Parmales, the sister group of diatoms, reveals the evolutionary specialization of diatoms from phago-mixotrophs to photoautotrophs.</title>
        <authorList>
            <person name="Ban H."/>
            <person name="Sato S."/>
            <person name="Yoshikawa S."/>
            <person name="Yamada K."/>
            <person name="Nakamura Y."/>
            <person name="Ichinomiya M."/>
            <person name="Sato N."/>
            <person name="Blanc-Mathieu R."/>
            <person name="Endo H."/>
            <person name="Kuwata A."/>
            <person name="Ogata H."/>
        </authorList>
    </citation>
    <scope>NUCLEOTIDE SEQUENCE [LARGE SCALE GENOMIC DNA]</scope>
</reference>
<dbReference type="Pfam" id="PF12706">
    <property type="entry name" value="Lactamase_B_2"/>
    <property type="match status" value="1"/>
</dbReference>
<name>A0A9W7LCL7_9STRA</name>
<comment type="caution">
    <text evidence="2">The sequence shown here is derived from an EMBL/GenBank/DDBJ whole genome shotgun (WGS) entry which is preliminary data.</text>
</comment>
<dbReference type="Gene3D" id="3.60.15.10">
    <property type="entry name" value="Ribonuclease Z/Hydroxyacylglutathione hydrolase-like"/>
    <property type="match status" value="1"/>
</dbReference>
<feature type="domain" description="Metallo-beta-lactamase" evidence="1">
    <location>
        <begin position="246"/>
        <end position="439"/>
    </location>
</feature>
<evidence type="ECO:0000313" key="2">
    <source>
        <dbReference type="EMBL" id="GMI44953.1"/>
    </source>
</evidence>
<evidence type="ECO:0000259" key="1">
    <source>
        <dbReference type="Pfam" id="PF12706"/>
    </source>
</evidence>
<sequence length="499" mass="56720">MLSTLRRPRLSPNFLARRTYVHFPISSEEFFALFSSSPSRRKEVRVKFTNKMKDGLASAGTNLRSKIESRIDKTMEKRPRLKDIRVSYKKKRDEVRRFRYEHSMSIKLPEGGEFNKDLGRGWFDSCGKPLATKTRFGRYVVPWGVDSTKKSFSEFLGWQWERAILTNPLIPTTSSDVPTTAPKIPDQTTYDGPGVATWLGHSTVVFTVPASPTSSYNFITDPHFTPRASFIPNIGPLRYRSVYDDHPGLDTLGSKIDAVLISHDHFDHLDFGSLKILENSKIKPIHYFVPEGTKKIMLANLDISPSDVTEMSWWDTATYPPLDPCSSPAPPPPSVKVTCAPAQHWCSRTPFDRNLRLWCSWAVTNFFNENFFYAGDSGMPDEFPLFEMIGDRLGPFEIAAIPIGAYKPRWFMRSQHIDPAEAVEVHRRIEAKISLGVHWGTFALADEAWREPLDELDKSCEKLGICRSTEFVTLPHGGSIKANPRLAEENWDEQDNVAI</sequence>
<dbReference type="GO" id="GO:0070290">
    <property type="term" value="F:N-acylphosphatidylethanolamine-specific phospholipase D activity"/>
    <property type="evidence" value="ECO:0007669"/>
    <property type="project" value="TreeGrafter"/>
</dbReference>
<keyword evidence="3" id="KW-1185">Reference proteome</keyword>
<dbReference type="EMBL" id="BRYA01000233">
    <property type="protein sequence ID" value="GMI44953.1"/>
    <property type="molecule type" value="Genomic_DNA"/>
</dbReference>
<dbReference type="GO" id="GO:0070291">
    <property type="term" value="P:N-acylethanolamine metabolic process"/>
    <property type="evidence" value="ECO:0007669"/>
    <property type="project" value="TreeGrafter"/>
</dbReference>
<dbReference type="SUPFAM" id="SSF56281">
    <property type="entry name" value="Metallo-hydrolase/oxidoreductase"/>
    <property type="match status" value="1"/>
</dbReference>
<proteinExistence type="predicted"/>
<dbReference type="AlphaFoldDB" id="A0A9W7LCL7"/>
<dbReference type="PANTHER" id="PTHR15032">
    <property type="entry name" value="N-ACYL-PHOSPHATIDYLETHANOLAMINE-HYDROLYZING PHOSPHOLIPASE D"/>
    <property type="match status" value="1"/>
</dbReference>